<protein>
    <submittedName>
        <fullName evidence="8">LADA_0C12398g1_1</fullName>
    </submittedName>
</protein>
<evidence type="ECO:0000256" key="2">
    <source>
        <dbReference type="ARBA" id="ARBA00022448"/>
    </source>
</evidence>
<dbReference type="Gene3D" id="1.20.1250.20">
    <property type="entry name" value="MFS general substrate transporter like domains"/>
    <property type="match status" value="1"/>
</dbReference>
<dbReference type="PROSITE" id="PS50850">
    <property type="entry name" value="MFS"/>
    <property type="match status" value="1"/>
</dbReference>
<feature type="transmembrane region" description="Helical" evidence="6">
    <location>
        <begin position="356"/>
        <end position="375"/>
    </location>
</feature>
<dbReference type="FunFam" id="1.20.1250.20:FF:000068">
    <property type="entry name" value="MFS general substrate transporter"/>
    <property type="match status" value="1"/>
</dbReference>
<feature type="transmembrane region" description="Helical" evidence="6">
    <location>
        <begin position="449"/>
        <end position="469"/>
    </location>
</feature>
<organism evidence="8 9">
    <name type="scientific">Lachancea dasiensis</name>
    <dbReference type="NCBI Taxonomy" id="1072105"/>
    <lineage>
        <taxon>Eukaryota</taxon>
        <taxon>Fungi</taxon>
        <taxon>Dikarya</taxon>
        <taxon>Ascomycota</taxon>
        <taxon>Saccharomycotina</taxon>
        <taxon>Saccharomycetes</taxon>
        <taxon>Saccharomycetales</taxon>
        <taxon>Saccharomycetaceae</taxon>
        <taxon>Lachancea</taxon>
    </lineage>
</organism>
<evidence type="ECO:0000256" key="3">
    <source>
        <dbReference type="ARBA" id="ARBA00022692"/>
    </source>
</evidence>
<feature type="domain" description="Major facilitator superfamily (MFS) profile" evidence="7">
    <location>
        <begin position="61"/>
        <end position="476"/>
    </location>
</feature>
<feature type="transmembrane region" description="Helical" evidence="6">
    <location>
        <begin position="155"/>
        <end position="175"/>
    </location>
</feature>
<feature type="transmembrane region" description="Helical" evidence="6">
    <location>
        <begin position="187"/>
        <end position="208"/>
    </location>
</feature>
<keyword evidence="5 6" id="KW-0472">Membrane</keyword>
<feature type="transmembrane region" description="Helical" evidence="6">
    <location>
        <begin position="99"/>
        <end position="120"/>
    </location>
</feature>
<comment type="subcellular location">
    <subcellularLocation>
        <location evidence="1">Membrane</location>
        <topology evidence="1">Multi-pass membrane protein</topology>
    </subcellularLocation>
</comment>
<dbReference type="OrthoDB" id="2985014at2759"/>
<evidence type="ECO:0000313" key="8">
    <source>
        <dbReference type="EMBL" id="SCU83596.1"/>
    </source>
</evidence>
<feature type="transmembrane region" description="Helical" evidence="6">
    <location>
        <begin position="387"/>
        <end position="408"/>
    </location>
</feature>
<evidence type="ECO:0000256" key="5">
    <source>
        <dbReference type="ARBA" id="ARBA00023136"/>
    </source>
</evidence>
<dbReference type="FunFam" id="1.20.1250.20:FF:000057">
    <property type="entry name" value="MFS general substrate transporter"/>
    <property type="match status" value="1"/>
</dbReference>
<dbReference type="Proteomes" id="UP000190274">
    <property type="component" value="Chromosome C"/>
</dbReference>
<evidence type="ECO:0000256" key="1">
    <source>
        <dbReference type="ARBA" id="ARBA00004141"/>
    </source>
</evidence>
<feature type="transmembrane region" description="Helical" evidence="6">
    <location>
        <begin position="332"/>
        <end position="349"/>
    </location>
</feature>
<name>A0A1G4J1S1_9SACH</name>
<gene>
    <name evidence="8" type="ORF">LADA_0C12398G</name>
</gene>
<accession>A0A1G4J1S1</accession>
<evidence type="ECO:0000256" key="6">
    <source>
        <dbReference type="SAM" id="Phobius"/>
    </source>
</evidence>
<reference evidence="9" key="1">
    <citation type="submission" date="2016-03" db="EMBL/GenBank/DDBJ databases">
        <authorList>
            <person name="Devillers H."/>
        </authorList>
    </citation>
    <scope>NUCLEOTIDE SEQUENCE [LARGE SCALE GENOMIC DNA]</scope>
</reference>
<sequence>MSDIKLDSTRTAMKEEADDLERSTLSSSAKDLHSIETQQKNLAEKYGIREKRLQWKIDLCVVPALILLYFAAFLDRINISNAKLYGMEDDLGLQGNQFNIALTVFFVPYVVFELLANYLAKLFRPHWCFSISIFVFGCATIGCGFVKSFGGLVTARIFLGIAEAATFGLIFYILSSYYTPRQAQRRFSFFFSSTTLAGAAGGSIAYQIYNGIGNKYLANWRWIFIIEGAATVVIAFLLFFITPDFPETARFLKDNERIYLKEKLQLYSKVESGFDVHFTWRDYLPLLRDPIFYANALAYMGLVVPSYGYAYFATTIIKLLGYTAVSAQQHSVYPWLVAFGYINIAAFVSDYVQNRWCFILSSSLIAITGLAMILGSDDPHVKYGGCFVSAMGLYSAMPALICSTSLNLGGHLRKSFGTGFQIGFGNIGGIIATFLFLPTDAPTYHRGLGTSLGFVALSIACQLFIVIYLKRLNTKKSKPDYVTKFEELPRREQILRGDRAPGFTYML</sequence>
<dbReference type="InterPro" id="IPR036259">
    <property type="entry name" value="MFS_trans_sf"/>
</dbReference>
<keyword evidence="3 6" id="KW-0812">Transmembrane</keyword>
<dbReference type="SUPFAM" id="SSF103473">
    <property type="entry name" value="MFS general substrate transporter"/>
    <property type="match status" value="1"/>
</dbReference>
<keyword evidence="4 6" id="KW-1133">Transmembrane helix</keyword>
<feature type="transmembrane region" description="Helical" evidence="6">
    <location>
        <begin position="59"/>
        <end position="79"/>
    </location>
</feature>
<feature type="transmembrane region" description="Helical" evidence="6">
    <location>
        <begin position="420"/>
        <end position="437"/>
    </location>
</feature>
<feature type="transmembrane region" description="Helical" evidence="6">
    <location>
        <begin position="220"/>
        <end position="241"/>
    </location>
</feature>
<feature type="transmembrane region" description="Helical" evidence="6">
    <location>
        <begin position="127"/>
        <end position="149"/>
    </location>
</feature>
<dbReference type="PANTHER" id="PTHR43791:SF46">
    <property type="entry name" value="MAJOR FACILITATOR SUPERFAMILY (MFS) PROFILE DOMAIN-CONTAINING PROTEIN-RELATED"/>
    <property type="match status" value="1"/>
</dbReference>
<dbReference type="GO" id="GO:0005886">
    <property type="term" value="C:plasma membrane"/>
    <property type="evidence" value="ECO:0007669"/>
    <property type="project" value="TreeGrafter"/>
</dbReference>
<dbReference type="InterPro" id="IPR020846">
    <property type="entry name" value="MFS_dom"/>
</dbReference>
<evidence type="ECO:0000259" key="7">
    <source>
        <dbReference type="PROSITE" id="PS50850"/>
    </source>
</evidence>
<dbReference type="Pfam" id="PF07690">
    <property type="entry name" value="MFS_1"/>
    <property type="match status" value="1"/>
</dbReference>
<feature type="transmembrane region" description="Helical" evidence="6">
    <location>
        <begin position="291"/>
        <end position="312"/>
    </location>
</feature>
<evidence type="ECO:0000313" key="9">
    <source>
        <dbReference type="Proteomes" id="UP000190274"/>
    </source>
</evidence>
<evidence type="ECO:0000256" key="4">
    <source>
        <dbReference type="ARBA" id="ARBA00022989"/>
    </source>
</evidence>
<keyword evidence="9" id="KW-1185">Reference proteome</keyword>
<dbReference type="EMBL" id="LT598459">
    <property type="protein sequence ID" value="SCU83596.1"/>
    <property type="molecule type" value="Genomic_DNA"/>
</dbReference>
<dbReference type="PANTHER" id="PTHR43791">
    <property type="entry name" value="PERMEASE-RELATED"/>
    <property type="match status" value="1"/>
</dbReference>
<dbReference type="AlphaFoldDB" id="A0A1G4J1S1"/>
<dbReference type="GO" id="GO:0022857">
    <property type="term" value="F:transmembrane transporter activity"/>
    <property type="evidence" value="ECO:0007669"/>
    <property type="project" value="InterPro"/>
</dbReference>
<proteinExistence type="predicted"/>
<dbReference type="InterPro" id="IPR011701">
    <property type="entry name" value="MFS"/>
</dbReference>
<keyword evidence="2" id="KW-0813">Transport</keyword>